<reference evidence="2 3" key="1">
    <citation type="submission" date="2023-08" db="EMBL/GenBank/DDBJ databases">
        <authorList>
            <person name="Park J.-S."/>
        </authorList>
    </citation>
    <scope>NUCLEOTIDE SEQUENCE [LARGE SCALE GENOMIC DNA]</scope>
    <source>
        <strain evidence="2 3">2205SS18-9</strain>
    </source>
</reference>
<comment type="caution">
    <text evidence="2">The sequence shown here is derived from an EMBL/GenBank/DDBJ whole genome shotgun (WGS) entry which is preliminary data.</text>
</comment>
<gene>
    <name evidence="2" type="ORF">Q5Y73_09175</name>
</gene>
<name>A0ABT9IY41_9BACL</name>
<dbReference type="Pfam" id="PF20774">
    <property type="entry name" value="InhA-like_VEG"/>
    <property type="match status" value="1"/>
</dbReference>
<sequence>MINLMIVHNNTRINPQFDDNMSYVNDDMTDAGRNVPEIGLKIRVISESEDRTAAKILIYCD</sequence>
<keyword evidence="3" id="KW-1185">Reference proteome</keyword>
<protein>
    <submittedName>
        <fullName evidence="2">Immune inhibitor A</fullName>
    </submittedName>
</protein>
<accession>A0ABT9IY41</accession>
<feature type="domain" description="Immune inhibitor A-like metallopeptidase VEG" evidence="1">
    <location>
        <begin position="8"/>
        <end position="56"/>
    </location>
</feature>
<dbReference type="RefSeq" id="WP_305991564.1">
    <property type="nucleotide sequence ID" value="NZ_JAVAMP010000002.1"/>
</dbReference>
<evidence type="ECO:0000259" key="1">
    <source>
        <dbReference type="Pfam" id="PF20774"/>
    </source>
</evidence>
<organism evidence="2 3">
    <name type="scientific">Chengkuizengella axinellae</name>
    <dbReference type="NCBI Taxonomy" id="3064388"/>
    <lineage>
        <taxon>Bacteria</taxon>
        <taxon>Bacillati</taxon>
        <taxon>Bacillota</taxon>
        <taxon>Bacilli</taxon>
        <taxon>Bacillales</taxon>
        <taxon>Paenibacillaceae</taxon>
        <taxon>Chengkuizengella</taxon>
    </lineage>
</organism>
<dbReference type="InterPro" id="IPR048665">
    <property type="entry name" value="InhA-like_VEG"/>
</dbReference>
<proteinExistence type="predicted"/>
<dbReference type="EMBL" id="JAVAMP010000002">
    <property type="protein sequence ID" value="MDP5274279.1"/>
    <property type="molecule type" value="Genomic_DNA"/>
</dbReference>
<evidence type="ECO:0000313" key="3">
    <source>
        <dbReference type="Proteomes" id="UP001231941"/>
    </source>
</evidence>
<dbReference type="Proteomes" id="UP001231941">
    <property type="component" value="Unassembled WGS sequence"/>
</dbReference>
<evidence type="ECO:0000313" key="2">
    <source>
        <dbReference type="EMBL" id="MDP5274279.1"/>
    </source>
</evidence>